<dbReference type="InterPro" id="IPR008780">
    <property type="entry name" value="Plasmodium_Vir"/>
</dbReference>
<accession>A0A1G4EJ25</accession>
<feature type="region of interest" description="Disordered" evidence="1">
    <location>
        <begin position="320"/>
        <end position="355"/>
    </location>
</feature>
<evidence type="ECO:0000313" key="3">
    <source>
        <dbReference type="Proteomes" id="UP000196402"/>
    </source>
</evidence>
<name>A0A1G4EJ25_PLAVI</name>
<evidence type="ECO:0000313" key="2">
    <source>
        <dbReference type="EMBL" id="SCA83540.1"/>
    </source>
</evidence>
<dbReference type="AlphaFoldDB" id="A0A1G4EJ25"/>
<sequence length="547" mass="64103">MSNSKKDPGYIRYQDYDGVKGQFNRLLNIKNDDKRFENIIKDITKENYNKYLKNDTLMKLHNVLSNDHALSNMKHLYCIYINHWLNKEVQKTDNDVNASYFHIFKEFSEKLSVNKTGRKDQSCNDYFFDLGDETINNIEFLYNLYDVYNQIKSHSPDDRVKGCAFMDGKGINYCRYVNFWLNGEVRKEGNEEYQKYFTVFQDFSQEYAKSKQNNYKDSCKEYIDNMEEDVYIGMKFLYEYYQLYDEISSGYFWITYNHCENLSTKIFNYNHSIEVYYDKNRDLYNKISHVKGLIEKLLEKKDSNCNKTVNFREPQQVLEEEKRIKQQKEEAERQRTLAEEAETKRQQEQEAERRRLEEIQQELEAQKRNPQIHTDHGAQQEIFHQGTPLLSPEQANSGETVYLETQERSNVLPDRRGLHYSGRLDDLKAPGLGLHEDQSETRVLKPENEETSTDGSYIGSLGLPSAITEVFRSVEPAPILGVSGGMGALFLLFKYTPVGSFFGGRRGRFRQIPRSFNGPFPGEFPNFQDYDGGFIGYSPMGVSHLAE</sequence>
<proteinExistence type="predicted"/>
<gene>
    <name evidence="2" type="ORF">PVT01_000046300</name>
</gene>
<dbReference type="Proteomes" id="UP000196402">
    <property type="component" value="Unassembled WGS sequence"/>
</dbReference>
<dbReference type="VEuPathDB" id="PlasmoDB:PVW1_030005600"/>
<organism evidence="2 3">
    <name type="scientific">Plasmodium vivax</name>
    <name type="common">malaria parasite P. vivax</name>
    <dbReference type="NCBI Taxonomy" id="5855"/>
    <lineage>
        <taxon>Eukaryota</taxon>
        <taxon>Sar</taxon>
        <taxon>Alveolata</taxon>
        <taxon>Apicomplexa</taxon>
        <taxon>Aconoidasida</taxon>
        <taxon>Haemosporida</taxon>
        <taxon>Plasmodiidae</taxon>
        <taxon>Plasmodium</taxon>
        <taxon>Plasmodium (Plasmodium)</taxon>
    </lineage>
</organism>
<dbReference type="VEuPathDB" id="PlasmoDB:PVPAM_000009000"/>
<dbReference type="EMBL" id="FLYH01000096">
    <property type="protein sequence ID" value="SCA83540.1"/>
    <property type="molecule type" value="Genomic_DNA"/>
</dbReference>
<dbReference type="VEuPathDB" id="PlasmoDB:PVW1_120088200"/>
<feature type="compositionally biased region" description="Basic and acidic residues" evidence="1">
    <location>
        <begin position="429"/>
        <end position="448"/>
    </location>
</feature>
<feature type="region of interest" description="Disordered" evidence="1">
    <location>
        <begin position="429"/>
        <end position="457"/>
    </location>
</feature>
<dbReference type="VEuPathDB" id="PlasmoDB:PVP01_0400500"/>
<evidence type="ECO:0000256" key="1">
    <source>
        <dbReference type="SAM" id="MobiDB-lite"/>
    </source>
</evidence>
<dbReference type="Pfam" id="PF05795">
    <property type="entry name" value="Plasmodium_Vir"/>
    <property type="match status" value="1"/>
</dbReference>
<reference evidence="2 3" key="1">
    <citation type="submission" date="2016-07" db="EMBL/GenBank/DDBJ databases">
        <authorList>
            <consortium name="Pathogen Informatics"/>
        </authorList>
    </citation>
    <scope>NUCLEOTIDE SEQUENCE [LARGE SCALE GENOMIC DNA]</scope>
</reference>
<dbReference type="VEuPathDB" id="PlasmoDB:PVPAM_050009000"/>
<dbReference type="VEuPathDB" id="PlasmoDB:PVP01_1036100"/>
<protein>
    <submittedName>
        <fullName evidence="2">VIR protein</fullName>
    </submittedName>
</protein>
<dbReference type="VEuPathDB" id="PlasmoDB:PVX_040190"/>